<evidence type="ECO:0000256" key="1">
    <source>
        <dbReference type="SAM" id="SignalP"/>
    </source>
</evidence>
<keyword evidence="1" id="KW-0732">Signal</keyword>
<proteinExistence type="predicted"/>
<reference evidence="3" key="1">
    <citation type="submission" date="2018-01" db="EMBL/GenBank/DDBJ databases">
        <title>An insight into the sialome of Amazonian anophelines.</title>
        <authorList>
            <person name="Ribeiro J.M."/>
            <person name="Scarpassa V."/>
            <person name="Calvo E."/>
        </authorList>
    </citation>
    <scope>NUCLEOTIDE SEQUENCE</scope>
</reference>
<dbReference type="VEuPathDB" id="VectorBase:ADAC009859"/>
<dbReference type="InterPro" id="IPR006621">
    <property type="entry name" value="Nose-resist-to-fluoxetine_N"/>
</dbReference>
<dbReference type="EMBL" id="GGFL01015605">
    <property type="protein sequence ID" value="MBW79783.1"/>
    <property type="molecule type" value="Transcribed_RNA"/>
</dbReference>
<dbReference type="VEuPathDB" id="VectorBase:ADAR2_008740"/>
<accession>A0A2M4DQF2</accession>
<feature type="domain" description="Nose resistant-to-fluoxetine protein N-terminal" evidence="2">
    <location>
        <begin position="63"/>
        <end position="110"/>
    </location>
</feature>
<dbReference type="Pfam" id="PF20146">
    <property type="entry name" value="NRF"/>
    <property type="match status" value="1"/>
</dbReference>
<evidence type="ECO:0000313" key="3">
    <source>
        <dbReference type="EMBL" id="MBW79783.1"/>
    </source>
</evidence>
<protein>
    <submittedName>
        <fullName evidence="3">Putative secreted protein</fullName>
    </submittedName>
</protein>
<feature type="signal peptide" evidence="1">
    <location>
        <begin position="1"/>
        <end position="30"/>
    </location>
</feature>
<evidence type="ECO:0000259" key="2">
    <source>
        <dbReference type="Pfam" id="PF20146"/>
    </source>
</evidence>
<feature type="chain" id="PRO_5014682509" evidence="1">
    <location>
        <begin position="31"/>
        <end position="111"/>
    </location>
</feature>
<sequence length="111" mass="11926">MKPRGKVSSIGSVVLLVCLIGGLLPGHVAGQLSVLNQIPYGLLDHLKRVPQLWNATSSSEQECLNQLGVFGASFDSGEVWALSMFDSWGKHPSGILFGNENHTGNGHKCRQ</sequence>
<organism evidence="3">
    <name type="scientific">Anopheles darlingi</name>
    <name type="common">Mosquito</name>
    <dbReference type="NCBI Taxonomy" id="43151"/>
    <lineage>
        <taxon>Eukaryota</taxon>
        <taxon>Metazoa</taxon>
        <taxon>Ecdysozoa</taxon>
        <taxon>Arthropoda</taxon>
        <taxon>Hexapoda</taxon>
        <taxon>Insecta</taxon>
        <taxon>Pterygota</taxon>
        <taxon>Neoptera</taxon>
        <taxon>Endopterygota</taxon>
        <taxon>Diptera</taxon>
        <taxon>Nematocera</taxon>
        <taxon>Culicoidea</taxon>
        <taxon>Culicidae</taxon>
        <taxon>Anophelinae</taxon>
        <taxon>Anopheles</taxon>
    </lineage>
</organism>
<name>A0A2M4DQF2_ANODA</name>
<dbReference type="AlphaFoldDB" id="A0A2M4DQF2"/>